<keyword evidence="3" id="KW-1185">Reference proteome</keyword>
<reference evidence="2 3" key="1">
    <citation type="submission" date="2024-06" db="EMBL/GenBank/DDBJ databases">
        <title>Sorghum-associated microbial communities from plants grown in Nebraska, USA.</title>
        <authorList>
            <person name="Schachtman D."/>
        </authorList>
    </citation>
    <scope>NUCLEOTIDE SEQUENCE [LARGE SCALE GENOMIC DNA]</scope>
    <source>
        <strain evidence="2 3">2709</strain>
    </source>
</reference>
<feature type="compositionally biased region" description="Polar residues" evidence="1">
    <location>
        <begin position="136"/>
        <end position="148"/>
    </location>
</feature>
<name>A0ABV2Q8M1_9BURK</name>
<dbReference type="EMBL" id="JBEPSH010000004">
    <property type="protein sequence ID" value="MET4577218.1"/>
    <property type="molecule type" value="Genomic_DNA"/>
</dbReference>
<proteinExistence type="predicted"/>
<comment type="caution">
    <text evidence="2">The sequence shown here is derived from an EMBL/GenBank/DDBJ whole genome shotgun (WGS) entry which is preliminary data.</text>
</comment>
<accession>A0ABV2Q8M1</accession>
<dbReference type="Proteomes" id="UP001549320">
    <property type="component" value="Unassembled WGS sequence"/>
</dbReference>
<protein>
    <submittedName>
        <fullName evidence="2">Uncharacterized protein</fullName>
    </submittedName>
</protein>
<feature type="region of interest" description="Disordered" evidence="1">
    <location>
        <begin position="136"/>
        <end position="160"/>
    </location>
</feature>
<evidence type="ECO:0000313" key="2">
    <source>
        <dbReference type="EMBL" id="MET4577218.1"/>
    </source>
</evidence>
<evidence type="ECO:0000256" key="1">
    <source>
        <dbReference type="SAM" id="MobiDB-lite"/>
    </source>
</evidence>
<gene>
    <name evidence="2" type="ORF">ABIE13_002329</name>
</gene>
<organism evidence="2 3">
    <name type="scientific">Ottowia thiooxydans</name>
    <dbReference type="NCBI Taxonomy" id="219182"/>
    <lineage>
        <taxon>Bacteria</taxon>
        <taxon>Pseudomonadati</taxon>
        <taxon>Pseudomonadota</taxon>
        <taxon>Betaproteobacteria</taxon>
        <taxon>Burkholderiales</taxon>
        <taxon>Comamonadaceae</taxon>
        <taxon>Ottowia</taxon>
    </lineage>
</organism>
<evidence type="ECO:0000313" key="3">
    <source>
        <dbReference type="Proteomes" id="UP001549320"/>
    </source>
</evidence>
<sequence length="197" mass="21358">MRCGLTGLTGFQHRFCQLGWVAYRRELLLVAVFLGVPSSCFGNSAFVGALNCQAGAWRSQGGYQDTGKLGSFELLGIRWGTRAIAQGCFPGSAKLQLGSSAFRRCPECQAGARRSQGDTRTPEWLSPRFRVAARSTQHAFATQGPSSEQQRKQYQAPLAKCRHGHSDARGDHMIKRGAALRRIVGVTAVACNDGVRA</sequence>